<accession>A0AAE0ZEF0</accession>
<sequence length="213" mass="24239">MKKGWKPSSLQTTFQTKKKVHVTIWENNSPSSCECRDPGRQRMLDSVASFILNENKHVLTWDTRHLDQVLKNGDWLSVNHGLVGQCPLVSDIPNTLWLNGTSYKIQIVSSDYGPFESEEFPINVQRLGYLLNKDTYFIMTTGDTNPGYCCAIIRCENEQYCVFDPHDSSADGEEYLPDSQIRKRGSHVERLLFFKIGESSSNVSPQNTIVLSK</sequence>
<dbReference type="AlphaFoldDB" id="A0AAE0ZEF0"/>
<name>A0AAE0ZEF0_9GAST</name>
<evidence type="ECO:0000313" key="2">
    <source>
        <dbReference type="Proteomes" id="UP001283361"/>
    </source>
</evidence>
<gene>
    <name evidence="1" type="ORF">RRG08_061677</name>
</gene>
<dbReference type="EMBL" id="JAWDGP010004169">
    <property type="protein sequence ID" value="KAK3767261.1"/>
    <property type="molecule type" value="Genomic_DNA"/>
</dbReference>
<keyword evidence="2" id="KW-1185">Reference proteome</keyword>
<evidence type="ECO:0000313" key="1">
    <source>
        <dbReference type="EMBL" id="KAK3767261.1"/>
    </source>
</evidence>
<reference evidence="1" key="1">
    <citation type="journal article" date="2023" name="G3 (Bethesda)">
        <title>A reference genome for the long-term kleptoplast-retaining sea slug Elysia crispata morphotype clarki.</title>
        <authorList>
            <person name="Eastman K.E."/>
            <person name="Pendleton A.L."/>
            <person name="Shaikh M.A."/>
            <person name="Suttiyut T."/>
            <person name="Ogas R."/>
            <person name="Tomko P."/>
            <person name="Gavelis G."/>
            <person name="Widhalm J.R."/>
            <person name="Wisecaver J.H."/>
        </authorList>
    </citation>
    <scope>NUCLEOTIDE SEQUENCE</scope>
    <source>
        <strain evidence="1">ECLA1</strain>
    </source>
</reference>
<dbReference type="SUPFAM" id="SSF54001">
    <property type="entry name" value="Cysteine proteinases"/>
    <property type="match status" value="1"/>
</dbReference>
<protein>
    <submittedName>
        <fullName evidence="1">Uncharacterized protein</fullName>
    </submittedName>
</protein>
<proteinExistence type="predicted"/>
<dbReference type="Gene3D" id="3.90.70.120">
    <property type="match status" value="1"/>
</dbReference>
<organism evidence="1 2">
    <name type="scientific">Elysia crispata</name>
    <name type="common">lettuce slug</name>
    <dbReference type="NCBI Taxonomy" id="231223"/>
    <lineage>
        <taxon>Eukaryota</taxon>
        <taxon>Metazoa</taxon>
        <taxon>Spiralia</taxon>
        <taxon>Lophotrochozoa</taxon>
        <taxon>Mollusca</taxon>
        <taxon>Gastropoda</taxon>
        <taxon>Heterobranchia</taxon>
        <taxon>Euthyneura</taxon>
        <taxon>Panpulmonata</taxon>
        <taxon>Sacoglossa</taxon>
        <taxon>Placobranchoidea</taxon>
        <taxon>Plakobranchidae</taxon>
        <taxon>Elysia</taxon>
    </lineage>
</organism>
<dbReference type="InterPro" id="IPR038765">
    <property type="entry name" value="Papain-like_cys_pep_sf"/>
</dbReference>
<dbReference type="Proteomes" id="UP001283361">
    <property type="component" value="Unassembled WGS sequence"/>
</dbReference>
<comment type="caution">
    <text evidence="1">The sequence shown here is derived from an EMBL/GenBank/DDBJ whole genome shotgun (WGS) entry which is preliminary data.</text>
</comment>